<name>A0ABU1AIU8_9BACT</name>
<dbReference type="Gene3D" id="2.120.10.10">
    <property type="match status" value="1"/>
</dbReference>
<organism evidence="2 3">
    <name type="scientific">Thalassobacterium sedimentorum</name>
    <dbReference type="NCBI Taxonomy" id="3041258"/>
    <lineage>
        <taxon>Bacteria</taxon>
        <taxon>Pseudomonadati</taxon>
        <taxon>Verrucomicrobiota</taxon>
        <taxon>Opitutia</taxon>
        <taxon>Puniceicoccales</taxon>
        <taxon>Coraliomargaritaceae</taxon>
        <taxon>Thalassobacterium</taxon>
    </lineage>
</organism>
<gene>
    <name evidence="2" type="ORF">QEH59_09945</name>
</gene>
<protein>
    <submittedName>
        <fullName evidence="2">Exo-alpha-sialidase</fullName>
    </submittedName>
</protein>
<evidence type="ECO:0000313" key="2">
    <source>
        <dbReference type="EMBL" id="MDQ8194747.1"/>
    </source>
</evidence>
<dbReference type="SUPFAM" id="SSF50939">
    <property type="entry name" value="Sialidases"/>
    <property type="match status" value="1"/>
</dbReference>
<dbReference type="PANTHER" id="PTHR43752:SF2">
    <property type="entry name" value="BNR_ASP-BOX REPEAT FAMILY PROTEIN"/>
    <property type="match status" value="1"/>
</dbReference>
<dbReference type="Proteomes" id="UP001243717">
    <property type="component" value="Unassembled WGS sequence"/>
</dbReference>
<dbReference type="InterPro" id="IPR036278">
    <property type="entry name" value="Sialidase_sf"/>
</dbReference>
<evidence type="ECO:0000313" key="3">
    <source>
        <dbReference type="Proteomes" id="UP001243717"/>
    </source>
</evidence>
<sequence length="327" mass="36438">MSNTPIKVSEFIFDQSPFKACHASTIAETSSGLVAAWFGGPREFHPTVGVWISRHENGSWSKPMEVANGIQYTDSNGSPVRYACWNPVLHQVPNGRLLLFYKVGVSPNTWWGMLMSSEDDGQTWSPPTRLPEGIYGPIKNKPLQLPNGTLLCPSSTEVTMATGWRVHFERTEDQGLTWSRTAPVNDGEEFGAIQPSLLIHKDGRLQALGRTQLAKRIFSTWSEDDGKTWSEMDFLELPNPDSGTDAVTLFDGRHALIYNHCTSGRTPMNLAISTDGLNWESVLTLDTTEGELSYPAIIQSADGLLHATYTWKREKIRHMVIDLSQIM</sequence>
<keyword evidence="3" id="KW-1185">Reference proteome</keyword>
<comment type="caution">
    <text evidence="2">The sequence shown here is derived from an EMBL/GenBank/DDBJ whole genome shotgun (WGS) entry which is preliminary data.</text>
</comment>
<dbReference type="RefSeq" id="WP_308985213.1">
    <property type="nucleotide sequence ID" value="NZ_JARXIC010000014.1"/>
</dbReference>
<dbReference type="Pfam" id="PF13088">
    <property type="entry name" value="BNR_2"/>
    <property type="match status" value="1"/>
</dbReference>
<dbReference type="PANTHER" id="PTHR43752">
    <property type="entry name" value="BNR/ASP-BOX REPEAT FAMILY PROTEIN"/>
    <property type="match status" value="1"/>
</dbReference>
<evidence type="ECO:0000259" key="1">
    <source>
        <dbReference type="Pfam" id="PF13088"/>
    </source>
</evidence>
<dbReference type="EMBL" id="JARXIC010000014">
    <property type="protein sequence ID" value="MDQ8194747.1"/>
    <property type="molecule type" value="Genomic_DNA"/>
</dbReference>
<proteinExistence type="predicted"/>
<reference evidence="2 3" key="1">
    <citation type="submission" date="2023-04" db="EMBL/GenBank/DDBJ databases">
        <title>A novel bacteria isolated from coastal sediment.</title>
        <authorList>
            <person name="Liu X.-J."/>
            <person name="Du Z.-J."/>
        </authorList>
    </citation>
    <scope>NUCLEOTIDE SEQUENCE [LARGE SCALE GENOMIC DNA]</scope>
    <source>
        <strain evidence="2 3">SDUM461004</strain>
    </source>
</reference>
<dbReference type="InterPro" id="IPR011040">
    <property type="entry name" value="Sialidase"/>
</dbReference>
<dbReference type="CDD" id="cd15482">
    <property type="entry name" value="Sialidase_non-viral"/>
    <property type="match status" value="1"/>
</dbReference>
<feature type="domain" description="Sialidase" evidence="1">
    <location>
        <begin position="33"/>
        <end position="306"/>
    </location>
</feature>
<accession>A0ABU1AIU8</accession>